<evidence type="ECO:0000256" key="3">
    <source>
        <dbReference type="RuleBase" id="RU003718"/>
    </source>
</evidence>
<dbReference type="PANTHER" id="PTHR48043:SF145">
    <property type="entry name" value="FI06409P-RELATED"/>
    <property type="match status" value="1"/>
</dbReference>
<evidence type="ECO:0000256" key="4">
    <source>
        <dbReference type="SAM" id="Phobius"/>
    </source>
</evidence>
<keyword evidence="4" id="KW-1133">Transmembrane helix</keyword>
<dbReference type="VEuPathDB" id="FungiDB:HMPREF1544_07277"/>
<keyword evidence="1 3" id="KW-0328">Glycosyltransferase</keyword>
<evidence type="ECO:0000313" key="7">
    <source>
        <dbReference type="Proteomes" id="UP000014254"/>
    </source>
</evidence>
<evidence type="ECO:0000256" key="2">
    <source>
        <dbReference type="ARBA" id="ARBA00022679"/>
    </source>
</evidence>
<name>S2K1C3_MUCC1</name>
<keyword evidence="7" id="KW-1185">Reference proteome</keyword>
<evidence type="ECO:0000256" key="5">
    <source>
        <dbReference type="SAM" id="SignalP"/>
    </source>
</evidence>
<dbReference type="GO" id="GO:0008194">
    <property type="term" value="F:UDP-glycosyltransferase activity"/>
    <property type="evidence" value="ECO:0007669"/>
    <property type="project" value="InterPro"/>
</dbReference>
<dbReference type="SUPFAM" id="SSF53756">
    <property type="entry name" value="UDP-Glycosyltransferase/glycogen phosphorylase"/>
    <property type="match status" value="1"/>
</dbReference>
<evidence type="ECO:0000256" key="1">
    <source>
        <dbReference type="ARBA" id="ARBA00022676"/>
    </source>
</evidence>
<dbReference type="Gene3D" id="3.40.50.2000">
    <property type="entry name" value="Glycogen Phosphorylase B"/>
    <property type="match status" value="2"/>
</dbReference>
<dbReference type="AlphaFoldDB" id="S2K1C3"/>
<feature type="transmembrane region" description="Helical" evidence="4">
    <location>
        <begin position="529"/>
        <end position="548"/>
    </location>
</feature>
<reference evidence="7" key="1">
    <citation type="submission" date="2013-05" db="EMBL/GenBank/DDBJ databases">
        <title>The Genome sequence of Mucor circinelloides f. circinelloides 1006PhL.</title>
        <authorList>
            <consortium name="The Broad Institute Genomics Platform"/>
            <person name="Cuomo C."/>
            <person name="Earl A."/>
            <person name="Findley K."/>
            <person name="Lee S.C."/>
            <person name="Walker B."/>
            <person name="Young S."/>
            <person name="Zeng Q."/>
            <person name="Gargeya S."/>
            <person name="Fitzgerald M."/>
            <person name="Haas B."/>
            <person name="Abouelleil A."/>
            <person name="Allen A.W."/>
            <person name="Alvarado L."/>
            <person name="Arachchi H.M."/>
            <person name="Berlin A.M."/>
            <person name="Chapman S.B."/>
            <person name="Gainer-Dewar J."/>
            <person name="Goldberg J."/>
            <person name="Griggs A."/>
            <person name="Gujja S."/>
            <person name="Hansen M."/>
            <person name="Howarth C."/>
            <person name="Imamovic A."/>
            <person name="Ireland A."/>
            <person name="Larimer J."/>
            <person name="McCowan C."/>
            <person name="Murphy C."/>
            <person name="Pearson M."/>
            <person name="Poon T.W."/>
            <person name="Priest M."/>
            <person name="Roberts A."/>
            <person name="Saif S."/>
            <person name="Shea T."/>
            <person name="Sisk P."/>
            <person name="Sykes S."/>
            <person name="Wortman J."/>
            <person name="Nusbaum C."/>
            <person name="Birren B."/>
        </authorList>
    </citation>
    <scope>NUCLEOTIDE SEQUENCE [LARGE SCALE GENOMIC DNA]</scope>
    <source>
        <strain evidence="7">1006PhL</strain>
    </source>
</reference>
<dbReference type="InterPro" id="IPR050271">
    <property type="entry name" value="UDP-glycosyltransferase"/>
</dbReference>
<dbReference type="PROSITE" id="PS00375">
    <property type="entry name" value="UDPGT"/>
    <property type="match status" value="1"/>
</dbReference>
<dbReference type="STRING" id="1220926.S2K1C3"/>
<proteinExistence type="inferred from homology"/>
<dbReference type="Proteomes" id="UP000014254">
    <property type="component" value="Unassembled WGS sequence"/>
</dbReference>
<feature type="signal peptide" evidence="5">
    <location>
        <begin position="1"/>
        <end position="19"/>
    </location>
</feature>
<keyword evidence="4" id="KW-0812">Transmembrane</keyword>
<protein>
    <submittedName>
        <fullName evidence="6">Uncharacterized protein</fullName>
    </submittedName>
</protein>
<dbReference type="CDD" id="cd03784">
    <property type="entry name" value="GT1_Gtf-like"/>
    <property type="match status" value="1"/>
</dbReference>
<organism evidence="6 7">
    <name type="scientific">Mucor circinelloides f. circinelloides (strain 1006PhL)</name>
    <name type="common">Mucormycosis agent</name>
    <name type="synonym">Calyptromyces circinelloides</name>
    <dbReference type="NCBI Taxonomy" id="1220926"/>
    <lineage>
        <taxon>Eukaryota</taxon>
        <taxon>Fungi</taxon>
        <taxon>Fungi incertae sedis</taxon>
        <taxon>Mucoromycota</taxon>
        <taxon>Mucoromycotina</taxon>
        <taxon>Mucoromycetes</taxon>
        <taxon>Mucorales</taxon>
        <taxon>Mucorineae</taxon>
        <taxon>Mucoraceae</taxon>
        <taxon>Mucor</taxon>
    </lineage>
</organism>
<dbReference type="InterPro" id="IPR035595">
    <property type="entry name" value="UDP_glycos_trans_CS"/>
</dbReference>
<dbReference type="EMBL" id="KE124000">
    <property type="protein sequence ID" value="EPB85945.1"/>
    <property type="molecule type" value="Genomic_DNA"/>
</dbReference>
<accession>S2K1C3</accession>
<keyword evidence="2 3" id="KW-0808">Transferase</keyword>
<dbReference type="InterPro" id="IPR002213">
    <property type="entry name" value="UDP_glucos_trans"/>
</dbReference>
<keyword evidence="4" id="KW-0472">Membrane</keyword>
<dbReference type="OrthoDB" id="5835829at2759"/>
<dbReference type="PANTHER" id="PTHR48043">
    <property type="entry name" value="EG:EG0003.4 PROTEIN-RELATED"/>
    <property type="match status" value="1"/>
</dbReference>
<keyword evidence="5" id="KW-0732">Signal</keyword>
<dbReference type="InParanoid" id="S2K1C3"/>
<comment type="similarity">
    <text evidence="3">Belongs to the UDP-glycosyltransferase family.</text>
</comment>
<gene>
    <name evidence="6" type="ORF">HMPREF1544_07277</name>
</gene>
<dbReference type="Pfam" id="PF00201">
    <property type="entry name" value="UDPGT"/>
    <property type="match status" value="1"/>
</dbReference>
<dbReference type="OMA" id="TTYAIHE"/>
<evidence type="ECO:0000313" key="6">
    <source>
        <dbReference type="EMBL" id="EPB85945.1"/>
    </source>
</evidence>
<sequence>MKLLLSLLSSCLMAAHIVACTPDQRANNATWPSFRQPKKIAFSVFSGGSSHTNWVLSILEELSIRDHTTTFLTKACLLLDTITYMIDGHKKFGESFPLIETVSLGDDTNNINSFKLLTENIREATLASTTVNFIKIMETTLEEDYQNTLQFFKSREIDVVVCDHFCVSCQEACTTLQIPFLITNSLAVSPDTEAPYINSDDLLMRVPTSLEMTFGDRVYKQLIEPVEIFLKTYRLIQERKQQHLSLGIKDPVYPHEERWKNSIKMFNTAFGFEPARPLGPLVEFVGPIIPKTAASVLSKDLSCFLTSHQRVAYIAFGQHAVSTESEITVLLAGLLEAYETGDIDGVIWSTRGLGDIFPTRLTTQSNTTYAIHEFMRQETANDIVFLDWAPQTAILEHPSTIVFVTHAGAGSWHEGLHAGKRLVFFPFFADQPVNSLMGEKFGMGLKVDYKGTRQEAAKAIQRVARDEDGFFQANVNRFQALVQIKSKSGASKGADLVEEVAFMHQNTVLHHRRDVKHDLPFFKAHNLDVYAFGLVVACLPFFAAMYTLKTYIKTDHLHEKTKLQ</sequence>
<feature type="chain" id="PRO_5004497569" evidence="5">
    <location>
        <begin position="20"/>
        <end position="564"/>
    </location>
</feature>
<dbReference type="eggNOG" id="KOG1192">
    <property type="taxonomic scope" value="Eukaryota"/>
</dbReference>